<evidence type="ECO:0000256" key="4">
    <source>
        <dbReference type="SAM" id="SignalP"/>
    </source>
</evidence>
<accession>A0A238YKL6</accession>
<sequence>MIRKLFYGVFLLCVISSYAQTNKRVKISNITQQQVLQLSNVGIDMHCGVYQDGNDLILELTPYEQDLISSLELNSQTLIEDLSIFYAERAISDMDIATTTLNTMKSRQPEPFQQRSSVASESITNIGQYTGENEINWTVPQNFNLGSYAGSLTLDEALAELDAMHAQYPNLITARIAAATETTIEGRTVYYVKISDNPDIDEDEPETLYNSLIHAREISSLMNQLYYMWYLLENYDTDPGIKNLIDHHELYFIPILNPDGYQFNIDNNPNGGGLQRKNRRVTSGCGGDNDGVDLNRNSGYFWNNGGASGNPCAQDFRGTGPFSEPESRIVRDFVLSRDFKVALDHHAFSNILYHSYSSIGSATGREDEFAQYGHDMSYYNRYGYGAVTQTGPPVASGSHIDWLLGGTIPDGTGSTGSGKNIISFSPENGSSAEGGFYPSPSNILPIAQRAMRVNLLAAYYSGKYAKYKDLTPSSLSAITGQLQIGIEYLGQTLSPITVTVTPISTNINSIGTSQTVNLTKLEQVGLNFSYQLDPGVQSGDMIQYEVTVANEDYTLYQAIIEKQYTPTILFVDNSDVNGLSNWANNGWELTTDTFSSASAITNTSTSYGNNIFETLTLVNPIDLSGSQQSVIQFFAKWDIERDFDFAQLEGSIDGGASWTPLIGKYTKPGSPSDTNPYSQKSSSDEAHQPDGEPLYDGDTQDKWSLEEIVIDATNNSFMQGAPNALVRFVFDSDSSNLTSGYTTTFEGFSFEGFQIVNTIPMPLSTQSITFPAIPDQITTAGPITLNATASSGLPVSYSITSGPATISGNLLVLDGTVGIVTVEATQDGNTSFEAATPVSISFTVNLPACDTEIPQNVIVNAITATTATVQWDATNGVSYEVRFRESGNNIFQTINTTALQVDLANLTGDTVYEVEVNSSCSDGSTSAYSTLVSFTTLTPPVTYCNASSNNATEEFISRFELNTINNSSGSQNYSDFTNISTTLETNISYPFTIEPTWTGTNYPEAYAIWIDYNQDGIFNDASERVFTQTPTTNPSISGIISIPNNALTGPTRLRVIMRYNTVPTSCGSYDFGEVEDYTVIISQGVPDTEAPTAPENLIAFDITQIAATLSWDVATDNIWVTDYTVFQDGQPIATTIGTTYTALNLTPDTIYSFFVVANDLAGNVSDQSNSIQLQTLELGNGCIEGITALPYFLGFENGFDNWTQNTDDDINWIIDANGTPSNGTGPSSAIEGQNYMYTEASGNNVGFPNKQAILTSPCIDLTASINAYISFKYHMYGTSNNLGSLDVEVSLNDGASWFSIWNEDQNQGNQWNTQIISLDPYIGFPIQLRYNRITGSDFRGDVAIDDIQIIQGEIPPVQSCNATENGYPYQASFETDFNNWTQSTADDLNWIRDANGTPSANTGPNSASNGGIYLYVEASGNGTGFPNKQAILNSPCFDLSILNGSTFTFDYHMFGSNDFGSISLEASIDDGNTWIELWFLSGNQGNQWNTQVIDLSPFEGGSVQLRFNRITGGTWQADLALDNFELNGAVPSFNNISSGKSQLDLDYNTSISSEDISLYPNPAENGTYIQIQTTIPVDFDIYTVQGKWIYSGTQQESFIDTQKFSAGVYFVHFKSNNRIVTTKRFIIK</sequence>
<dbReference type="Gene3D" id="3.40.630.10">
    <property type="entry name" value="Zn peptidases"/>
    <property type="match status" value="1"/>
</dbReference>
<feature type="active site" description="Proton donor/acceptor" evidence="2">
    <location>
        <position position="427"/>
    </location>
</feature>
<feature type="domain" description="MAM" evidence="5">
    <location>
        <begin position="1369"/>
        <end position="1526"/>
    </location>
</feature>
<dbReference type="InterPro" id="IPR013783">
    <property type="entry name" value="Ig-like_fold"/>
</dbReference>
<dbReference type="GO" id="GO:0006508">
    <property type="term" value="P:proteolysis"/>
    <property type="evidence" value="ECO:0007669"/>
    <property type="project" value="InterPro"/>
</dbReference>
<dbReference type="Pfam" id="PF00246">
    <property type="entry name" value="Peptidase_M14"/>
    <property type="match status" value="1"/>
</dbReference>
<reference evidence="8 9" key="1">
    <citation type="submission" date="2017-06" db="EMBL/GenBank/DDBJ databases">
        <authorList>
            <person name="Kim H.J."/>
            <person name="Triplett B.A."/>
        </authorList>
    </citation>
    <scope>NUCLEOTIDE SEQUENCE [LARGE SCALE GENOMIC DNA]</scope>
    <source>
        <strain evidence="8 9">DSM 25597</strain>
    </source>
</reference>
<evidence type="ECO:0000256" key="1">
    <source>
        <dbReference type="ARBA" id="ARBA00022729"/>
    </source>
</evidence>
<proteinExistence type="inferred from homology"/>
<dbReference type="SMART" id="SM00060">
    <property type="entry name" value="FN3"/>
    <property type="match status" value="2"/>
</dbReference>
<dbReference type="GO" id="GO:0004553">
    <property type="term" value="F:hydrolase activity, hydrolyzing O-glycosyl compounds"/>
    <property type="evidence" value="ECO:0007669"/>
    <property type="project" value="UniProtKB-ARBA"/>
</dbReference>
<feature type="domain" description="Fibronectin type-III" evidence="6">
    <location>
        <begin position="853"/>
        <end position="941"/>
    </location>
</feature>
<dbReference type="NCBIfam" id="TIGR04183">
    <property type="entry name" value="Por_Secre_tail"/>
    <property type="match status" value="1"/>
</dbReference>
<evidence type="ECO:0000313" key="8">
    <source>
        <dbReference type="EMBL" id="SNR71796.1"/>
    </source>
</evidence>
<feature type="signal peptide" evidence="4">
    <location>
        <begin position="1"/>
        <end position="19"/>
    </location>
</feature>
<dbReference type="PROSITE" id="PS52035">
    <property type="entry name" value="PEPTIDASE_M14"/>
    <property type="match status" value="1"/>
</dbReference>
<evidence type="ECO:0000256" key="2">
    <source>
        <dbReference type="PROSITE-ProRule" id="PRU01379"/>
    </source>
</evidence>
<feature type="domain" description="MAM" evidence="5">
    <location>
        <begin position="1195"/>
        <end position="1362"/>
    </location>
</feature>
<dbReference type="GO" id="GO:0008270">
    <property type="term" value="F:zinc ion binding"/>
    <property type="evidence" value="ECO:0007669"/>
    <property type="project" value="InterPro"/>
</dbReference>
<dbReference type="OrthoDB" id="9808753at2"/>
<dbReference type="SMART" id="SM00631">
    <property type="entry name" value="Zn_pept"/>
    <property type="match status" value="1"/>
</dbReference>
<feature type="chain" id="PRO_5012895882" evidence="4">
    <location>
        <begin position="20"/>
        <end position="1628"/>
    </location>
</feature>
<evidence type="ECO:0000259" key="6">
    <source>
        <dbReference type="PROSITE" id="PS50853"/>
    </source>
</evidence>
<dbReference type="EMBL" id="FZNY01000002">
    <property type="protein sequence ID" value="SNR71796.1"/>
    <property type="molecule type" value="Genomic_DNA"/>
</dbReference>
<evidence type="ECO:0000259" key="5">
    <source>
        <dbReference type="PROSITE" id="PS50060"/>
    </source>
</evidence>
<dbReference type="InterPro" id="IPR051560">
    <property type="entry name" value="MAM_domain-containing"/>
</dbReference>
<dbReference type="Gene3D" id="2.60.120.200">
    <property type="match status" value="2"/>
</dbReference>
<dbReference type="PROSITE" id="PS50060">
    <property type="entry name" value="MAM_2"/>
    <property type="match status" value="2"/>
</dbReference>
<evidence type="ECO:0000313" key="9">
    <source>
        <dbReference type="Proteomes" id="UP000198379"/>
    </source>
</evidence>
<dbReference type="GO" id="GO:0004181">
    <property type="term" value="F:metallocarboxypeptidase activity"/>
    <property type="evidence" value="ECO:0007669"/>
    <property type="project" value="InterPro"/>
</dbReference>
<dbReference type="InterPro" id="IPR045474">
    <property type="entry name" value="GEVED"/>
</dbReference>
<dbReference type="SMART" id="SM00137">
    <property type="entry name" value="MAM"/>
    <property type="match status" value="1"/>
</dbReference>
<dbReference type="Pfam" id="PF18962">
    <property type="entry name" value="Por_Secre_tail"/>
    <property type="match status" value="1"/>
</dbReference>
<keyword evidence="9" id="KW-1185">Reference proteome</keyword>
<dbReference type="PANTHER" id="PTHR23282">
    <property type="entry name" value="APICAL ENDOSOMAL GLYCOPROTEIN PRECURSOR"/>
    <property type="match status" value="1"/>
</dbReference>
<dbReference type="InterPro" id="IPR033810">
    <property type="entry name" value="Carboxypeptidase_T"/>
</dbReference>
<dbReference type="PROSITE" id="PS50853">
    <property type="entry name" value="FN3"/>
    <property type="match status" value="2"/>
</dbReference>
<dbReference type="SUPFAM" id="SSF49265">
    <property type="entry name" value="Fibronectin type III"/>
    <property type="match status" value="1"/>
</dbReference>
<dbReference type="CDD" id="cd06263">
    <property type="entry name" value="MAM"/>
    <property type="match status" value="2"/>
</dbReference>
<dbReference type="Pfam" id="PF20009">
    <property type="entry name" value="GEVED"/>
    <property type="match status" value="1"/>
</dbReference>
<protein>
    <submittedName>
        <fullName evidence="8">Por secretion system C-terminal sorting domain-containing protein</fullName>
    </submittedName>
</protein>
<dbReference type="PANTHER" id="PTHR23282:SF101">
    <property type="entry name" value="MAM DOMAIN-CONTAINING PROTEIN"/>
    <property type="match status" value="1"/>
</dbReference>
<organism evidence="8 9">
    <name type="scientific">Dokdonia pacifica</name>
    <dbReference type="NCBI Taxonomy" id="1627892"/>
    <lineage>
        <taxon>Bacteria</taxon>
        <taxon>Pseudomonadati</taxon>
        <taxon>Bacteroidota</taxon>
        <taxon>Flavobacteriia</taxon>
        <taxon>Flavobacteriales</taxon>
        <taxon>Flavobacteriaceae</taxon>
        <taxon>Dokdonia</taxon>
    </lineage>
</organism>
<dbReference type="InterPro" id="IPR013320">
    <property type="entry name" value="ConA-like_dom_sf"/>
</dbReference>
<keyword evidence="1 4" id="KW-0732">Signal</keyword>
<feature type="domain" description="Peptidase M14" evidence="7">
    <location>
        <begin position="150"/>
        <end position="461"/>
    </location>
</feature>
<dbReference type="RefSeq" id="WP_089370940.1">
    <property type="nucleotide sequence ID" value="NZ_BMEP01000001.1"/>
</dbReference>
<evidence type="ECO:0000256" key="3">
    <source>
        <dbReference type="SAM" id="MobiDB-lite"/>
    </source>
</evidence>
<dbReference type="SUPFAM" id="SSF49899">
    <property type="entry name" value="Concanavalin A-like lectins/glucanases"/>
    <property type="match status" value="2"/>
</dbReference>
<gene>
    <name evidence="8" type="ORF">SAMN06265376_102165</name>
</gene>
<dbReference type="CDD" id="cd00063">
    <property type="entry name" value="FN3"/>
    <property type="match status" value="2"/>
</dbReference>
<dbReference type="CDD" id="cd03859">
    <property type="entry name" value="M14_CPT"/>
    <property type="match status" value="1"/>
</dbReference>
<comment type="similarity">
    <text evidence="2">Belongs to the peptidase M14 family.</text>
</comment>
<dbReference type="GO" id="GO:0005975">
    <property type="term" value="P:carbohydrate metabolic process"/>
    <property type="evidence" value="ECO:0007669"/>
    <property type="project" value="UniProtKB-ARBA"/>
</dbReference>
<dbReference type="Pfam" id="PF00629">
    <property type="entry name" value="MAM"/>
    <property type="match status" value="2"/>
</dbReference>
<dbReference type="Pfam" id="PF00041">
    <property type="entry name" value="fn3"/>
    <property type="match status" value="1"/>
</dbReference>
<dbReference type="InterPro" id="IPR003961">
    <property type="entry name" value="FN3_dom"/>
</dbReference>
<dbReference type="SUPFAM" id="SSF53187">
    <property type="entry name" value="Zn-dependent exopeptidases"/>
    <property type="match status" value="1"/>
</dbReference>
<feature type="domain" description="Fibronectin type-III" evidence="6">
    <location>
        <begin position="1093"/>
        <end position="1178"/>
    </location>
</feature>
<feature type="region of interest" description="Disordered" evidence="3">
    <location>
        <begin position="663"/>
        <end position="698"/>
    </location>
</feature>
<dbReference type="InterPro" id="IPR000834">
    <property type="entry name" value="Peptidase_M14"/>
</dbReference>
<dbReference type="InterPro" id="IPR026444">
    <property type="entry name" value="Secre_tail"/>
</dbReference>
<evidence type="ECO:0000259" key="7">
    <source>
        <dbReference type="PROSITE" id="PS52035"/>
    </source>
</evidence>
<name>A0A238YKL6_9FLAO</name>
<feature type="compositionally biased region" description="Polar residues" evidence="3">
    <location>
        <begin position="669"/>
        <end position="681"/>
    </location>
</feature>
<dbReference type="InterPro" id="IPR000998">
    <property type="entry name" value="MAM_dom"/>
</dbReference>
<dbReference type="Proteomes" id="UP000198379">
    <property type="component" value="Unassembled WGS sequence"/>
</dbReference>
<dbReference type="Pfam" id="PF20773">
    <property type="entry name" value="InhA-like_MAM"/>
    <property type="match status" value="1"/>
</dbReference>
<dbReference type="GO" id="GO:0016020">
    <property type="term" value="C:membrane"/>
    <property type="evidence" value="ECO:0007669"/>
    <property type="project" value="InterPro"/>
</dbReference>
<dbReference type="InterPro" id="IPR036116">
    <property type="entry name" value="FN3_sf"/>
</dbReference>
<dbReference type="Gene3D" id="2.60.40.10">
    <property type="entry name" value="Immunoglobulins"/>
    <property type="match status" value="2"/>
</dbReference>